<feature type="region of interest" description="Disordered" evidence="3">
    <location>
        <begin position="567"/>
        <end position="586"/>
    </location>
</feature>
<evidence type="ECO:0000259" key="5">
    <source>
        <dbReference type="SMART" id="SM00485"/>
    </source>
</evidence>
<dbReference type="Pfam" id="PF00867">
    <property type="entry name" value="XPG_I"/>
    <property type="match status" value="1"/>
</dbReference>
<proteinExistence type="predicted"/>
<dbReference type="Gene3D" id="3.40.50.1010">
    <property type="entry name" value="5'-nuclease"/>
    <property type="match status" value="2"/>
</dbReference>
<keyword evidence="7" id="KW-1185">Reference proteome</keyword>
<feature type="compositionally biased region" description="Acidic residues" evidence="3">
    <location>
        <begin position="428"/>
        <end position="443"/>
    </location>
</feature>
<organism evidence="6 7">
    <name type="scientific">Talaromyces pinophilus</name>
    <name type="common">Penicillium pinophilum</name>
    <dbReference type="NCBI Taxonomy" id="128442"/>
    <lineage>
        <taxon>Eukaryota</taxon>
        <taxon>Fungi</taxon>
        <taxon>Dikarya</taxon>
        <taxon>Ascomycota</taxon>
        <taxon>Pezizomycotina</taxon>
        <taxon>Eurotiomycetes</taxon>
        <taxon>Eurotiomycetidae</taxon>
        <taxon>Eurotiales</taxon>
        <taxon>Trichocomaceae</taxon>
        <taxon>Talaromyces</taxon>
        <taxon>Talaromyces sect. Talaromyces</taxon>
    </lineage>
</organism>
<dbReference type="EMBL" id="DF933830">
    <property type="protein sequence ID" value="GAM39690.1"/>
    <property type="molecule type" value="Genomic_DNA"/>
</dbReference>
<feature type="region of interest" description="Disordered" evidence="3">
    <location>
        <begin position="484"/>
        <end position="530"/>
    </location>
</feature>
<feature type="compositionally biased region" description="Polar residues" evidence="3">
    <location>
        <begin position="520"/>
        <end position="530"/>
    </location>
</feature>
<dbReference type="InterPro" id="IPR006084">
    <property type="entry name" value="XPG/Rad2"/>
</dbReference>
<dbReference type="InterPro" id="IPR036279">
    <property type="entry name" value="5-3_exonuclease_C_sf"/>
</dbReference>
<name>A0A6V8HDX9_TALPI</name>
<comment type="caution">
    <text evidence="6">The sequence shown here is derived from an EMBL/GenBank/DDBJ whole genome shotgun (WGS) entry which is preliminary data.</text>
</comment>
<dbReference type="FunFam" id="3.40.50.1010:FF:000037">
    <property type="entry name" value="Rad2-like endonuclease, putative (AFU_orthologue AFUA_3G13260)"/>
    <property type="match status" value="1"/>
</dbReference>
<dbReference type="SUPFAM" id="SSF88723">
    <property type="entry name" value="PIN domain-like"/>
    <property type="match status" value="1"/>
</dbReference>
<evidence type="ECO:0008006" key="8">
    <source>
        <dbReference type="Google" id="ProtNLM"/>
    </source>
</evidence>
<dbReference type="CDD" id="cd09870">
    <property type="entry name" value="PIN_YEN1"/>
    <property type="match status" value="1"/>
</dbReference>
<feature type="region of interest" description="Disordered" evidence="3">
    <location>
        <begin position="405"/>
        <end position="455"/>
    </location>
</feature>
<feature type="region of interest" description="Disordered" evidence="3">
    <location>
        <begin position="670"/>
        <end position="696"/>
    </location>
</feature>
<dbReference type="InterPro" id="IPR029060">
    <property type="entry name" value="PIN-like_dom_sf"/>
</dbReference>
<dbReference type="SUPFAM" id="SSF47807">
    <property type="entry name" value="5' to 3' exonuclease, C-terminal subdomain"/>
    <property type="match status" value="1"/>
</dbReference>
<dbReference type="PANTHER" id="PTHR11081:SF75">
    <property type="entry name" value="ENDONUCLEASE, PUTATIVE (AFU_ORTHOLOGUE AFUA_3G13260)-RELATED"/>
    <property type="match status" value="1"/>
</dbReference>
<feature type="region of interest" description="Disordered" evidence="3">
    <location>
        <begin position="711"/>
        <end position="777"/>
    </location>
</feature>
<feature type="compositionally biased region" description="Basic residues" evidence="3">
    <location>
        <begin position="727"/>
        <end position="736"/>
    </location>
</feature>
<feature type="compositionally biased region" description="Basic and acidic residues" evidence="3">
    <location>
        <begin position="716"/>
        <end position="726"/>
    </location>
</feature>
<dbReference type="GO" id="GO:0017108">
    <property type="term" value="F:5'-flap endonuclease activity"/>
    <property type="evidence" value="ECO:0007669"/>
    <property type="project" value="TreeGrafter"/>
</dbReference>
<dbReference type="InterPro" id="IPR006086">
    <property type="entry name" value="XPG-I_dom"/>
</dbReference>
<keyword evidence="2" id="KW-0378">Hydrolase</keyword>
<evidence type="ECO:0000259" key="4">
    <source>
        <dbReference type="SMART" id="SM00484"/>
    </source>
</evidence>
<dbReference type="PRINTS" id="PR00853">
    <property type="entry name" value="XPGRADSUPER"/>
</dbReference>
<evidence type="ECO:0000256" key="3">
    <source>
        <dbReference type="SAM" id="MobiDB-lite"/>
    </source>
</evidence>
<dbReference type="AlphaFoldDB" id="A0A6V8HDX9"/>
<evidence type="ECO:0000256" key="2">
    <source>
        <dbReference type="ARBA" id="ARBA00022801"/>
    </source>
</evidence>
<evidence type="ECO:0000256" key="1">
    <source>
        <dbReference type="ARBA" id="ARBA00022722"/>
    </source>
</evidence>
<evidence type="ECO:0000313" key="6">
    <source>
        <dbReference type="EMBL" id="GAM39690.1"/>
    </source>
</evidence>
<dbReference type="GO" id="GO:0008821">
    <property type="term" value="F:crossover junction DNA endonuclease activity"/>
    <property type="evidence" value="ECO:0007669"/>
    <property type="project" value="InterPro"/>
</dbReference>
<dbReference type="SMART" id="SM00484">
    <property type="entry name" value="XPGI"/>
    <property type="match status" value="1"/>
</dbReference>
<dbReference type="PANTHER" id="PTHR11081">
    <property type="entry name" value="FLAP ENDONUCLEASE FAMILY MEMBER"/>
    <property type="match status" value="1"/>
</dbReference>
<dbReference type="InterPro" id="IPR006085">
    <property type="entry name" value="XPG_DNA_repair_N"/>
</dbReference>
<feature type="compositionally biased region" description="Polar residues" evidence="3">
    <location>
        <begin position="418"/>
        <end position="427"/>
    </location>
</feature>
<feature type="domain" description="XPG N-terminal" evidence="5">
    <location>
        <begin position="1"/>
        <end position="102"/>
    </location>
</feature>
<reference evidence="7" key="1">
    <citation type="journal article" date="2015" name="Genome Announc.">
        <title>Draft genome sequence of Talaromyces cellulolyticus strain Y-94, a source of lignocellulosic biomass-degrading enzymes.</title>
        <authorList>
            <person name="Fujii T."/>
            <person name="Koike H."/>
            <person name="Sawayama S."/>
            <person name="Yano S."/>
            <person name="Inoue H."/>
        </authorList>
    </citation>
    <scope>NUCLEOTIDE SEQUENCE [LARGE SCALE GENOMIC DNA]</scope>
    <source>
        <strain evidence="7">Y-94</strain>
    </source>
</reference>
<feature type="compositionally biased region" description="Low complexity" evidence="3">
    <location>
        <begin position="671"/>
        <end position="681"/>
    </location>
</feature>
<feature type="region of interest" description="Disordered" evidence="3">
    <location>
        <begin position="826"/>
        <end position="864"/>
    </location>
</feature>
<dbReference type="InterPro" id="IPR041177">
    <property type="entry name" value="GEN1_C"/>
</dbReference>
<accession>A0A6V8HDX9</accession>
<dbReference type="Pfam" id="PF18380">
    <property type="entry name" value="GEN1_C"/>
    <property type="match status" value="1"/>
</dbReference>
<dbReference type="SMART" id="SM00485">
    <property type="entry name" value="XPGN"/>
    <property type="match status" value="1"/>
</dbReference>
<dbReference type="CDD" id="cd09906">
    <property type="entry name" value="H3TH_YEN1"/>
    <property type="match status" value="1"/>
</dbReference>
<dbReference type="Pfam" id="PF00752">
    <property type="entry name" value="XPG_N"/>
    <property type="match status" value="1"/>
</dbReference>
<protein>
    <recommendedName>
        <fullName evidence="8">Rad2-like endonuclease</fullName>
    </recommendedName>
</protein>
<feature type="domain" description="XPG-I" evidence="4">
    <location>
        <begin position="111"/>
        <end position="184"/>
    </location>
</feature>
<evidence type="ECO:0000313" key="7">
    <source>
        <dbReference type="Proteomes" id="UP000053095"/>
    </source>
</evidence>
<dbReference type="InterPro" id="IPR037316">
    <property type="entry name" value="Yen1_H3TH"/>
</dbReference>
<keyword evidence="1" id="KW-0540">Nuclease</keyword>
<dbReference type="GO" id="GO:0006281">
    <property type="term" value="P:DNA repair"/>
    <property type="evidence" value="ECO:0007669"/>
    <property type="project" value="UniProtKB-ARBA"/>
</dbReference>
<sequence length="864" mass="95478">MGIPGLGKAIGNADRIALSRLAITHLEVSKRPIRIAVDISIWLFQLQAGRGGQNPELRTLFFRLVRLLALPIHPLFVYDGKQKPPFKRGKATTGRSYGSAPIINLSKILIDLFKFPRHDAPGEAEAECARLQQAGVVDAVMSNDIDTLMFGSGLTVMNYSKEGSTGTSAATHIDCYTTETQLDVEANVKLSRAGMVLFAMLSGGDYLPSGVTKCGPGLAGEIAKAGFGEDLFDIIYSNEDEVEAKLAEWRERLQYELDENESGYFQSKHKAVRIPDTFPDPQILSFYAKPIVSNEREIEQLRQRLVGAWDHEINALELRNFVANYFDWKYRSGARKLIRNLAEPLILTRLRLARSPIAPFSYGSYVPNADLPVLQRIYRSRMHFSTGCISQVQVEMIPADVVGLDLDAEEPNPPPEWSQLTEPNTQPAEDEDEAGGEAAPIEDQEPKSHAPKNPYNPFEPEKIWVFETVAKIGIPDVVERWQKQEVEKKAPKKPASKKTTTRKKKVIDPSMKPGGILRYTTVTKPGSDMSSVKKAHILDAAGLSSSPQQSSSQSTYNSQYSVLSDTGICSSQSPRQSQKSMKSSGLAMDELASQFSATCSIGDGYTDIRDSGFRHPPSIRGFDSDSFDCDSELEGSVTFSPLHSPSPTKFKISYTAAGSLSPLAIETMRVSPPTSSLSPTPKLRRSNRIKAKKSSCEESLETAFESLRLSPAVKSPEFEIHDDTQKLRKPRSKAAAKSKGPLSAPSPKVPKVQLKDKHNPPALEEEKDQPKAKNIGEVIDLEVIEPVPAKVEVEVKKPDQGQLQPPKALTEIIRTHKGFWTVELCEQDEADPATGEAQQDPEEDTEKRNDKKKRIARVSLLDMR</sequence>
<gene>
    <name evidence="6" type="ORF">TCE0_034r11439</name>
</gene>
<feature type="compositionally biased region" description="Basic residues" evidence="3">
    <location>
        <begin position="682"/>
        <end position="693"/>
    </location>
</feature>
<feature type="compositionally biased region" description="Basic residues" evidence="3">
    <location>
        <begin position="490"/>
        <end position="505"/>
    </location>
</feature>
<dbReference type="Proteomes" id="UP000053095">
    <property type="component" value="Unassembled WGS sequence"/>
</dbReference>
<feature type="compositionally biased region" description="Polar residues" evidence="3">
    <location>
        <begin position="567"/>
        <end position="583"/>
    </location>
</feature>